<dbReference type="OrthoDB" id="3235815at2759"/>
<accession>A0A4Y9YZ51</accession>
<reference evidence="1 2" key="1">
    <citation type="submission" date="2019-02" db="EMBL/GenBank/DDBJ databases">
        <title>Genome sequencing of the rare red list fungi Dentipellis fragilis.</title>
        <authorList>
            <person name="Buettner E."/>
            <person name="Kellner H."/>
        </authorList>
    </citation>
    <scope>NUCLEOTIDE SEQUENCE [LARGE SCALE GENOMIC DNA]</scope>
    <source>
        <strain evidence="1 2">DSM 105465</strain>
    </source>
</reference>
<protein>
    <recommendedName>
        <fullName evidence="3">F-box domain-containing protein</fullName>
    </recommendedName>
</protein>
<gene>
    <name evidence="1" type="ORF">EVG20_g4202</name>
</gene>
<keyword evidence="2" id="KW-1185">Reference proteome</keyword>
<evidence type="ECO:0008006" key="3">
    <source>
        <dbReference type="Google" id="ProtNLM"/>
    </source>
</evidence>
<dbReference type="InterPro" id="IPR032675">
    <property type="entry name" value="LRR_dom_sf"/>
</dbReference>
<dbReference type="SUPFAM" id="SSF52047">
    <property type="entry name" value="RNI-like"/>
    <property type="match status" value="1"/>
</dbReference>
<evidence type="ECO:0000313" key="2">
    <source>
        <dbReference type="Proteomes" id="UP000298327"/>
    </source>
</evidence>
<proteinExistence type="predicted"/>
<evidence type="ECO:0000313" key="1">
    <source>
        <dbReference type="EMBL" id="TFY66893.1"/>
    </source>
</evidence>
<organism evidence="1 2">
    <name type="scientific">Dentipellis fragilis</name>
    <dbReference type="NCBI Taxonomy" id="205917"/>
    <lineage>
        <taxon>Eukaryota</taxon>
        <taxon>Fungi</taxon>
        <taxon>Dikarya</taxon>
        <taxon>Basidiomycota</taxon>
        <taxon>Agaricomycotina</taxon>
        <taxon>Agaricomycetes</taxon>
        <taxon>Russulales</taxon>
        <taxon>Hericiaceae</taxon>
        <taxon>Dentipellis</taxon>
    </lineage>
</organism>
<dbReference type="Proteomes" id="UP000298327">
    <property type="component" value="Unassembled WGS sequence"/>
</dbReference>
<dbReference type="EMBL" id="SEOQ01000210">
    <property type="protein sequence ID" value="TFY66893.1"/>
    <property type="molecule type" value="Genomic_DNA"/>
</dbReference>
<dbReference type="AlphaFoldDB" id="A0A4Y9YZ51"/>
<sequence length="271" mass="30279">MEEFLRRSQATPVSLSVSFSESTRGNARDVAGMISQHLYHIRNLKIDTGLLKDVASILLSLREAAPALETVELDNWPEVVRNMSMRSSSLPRDLLRCTAPRLHSLKIQEFYLPWSSLVFSTLVELKISGLFLDHADPALPAEDLRQFFGALSRMPALESLVLKAGLPSLGTASQRTCFPFVTLPNLRWLFLRDDVLKCAIVLKHLVLPPTAKQAVYGFCTSDDHNGDRSEIILPWLRSHIAALPRIHVLDFTGLQDDFNVVAYGASVEDPF</sequence>
<comment type="caution">
    <text evidence="1">The sequence shown here is derived from an EMBL/GenBank/DDBJ whole genome shotgun (WGS) entry which is preliminary data.</text>
</comment>
<dbReference type="Gene3D" id="3.80.10.10">
    <property type="entry name" value="Ribonuclease Inhibitor"/>
    <property type="match status" value="1"/>
</dbReference>
<name>A0A4Y9YZ51_9AGAM</name>